<evidence type="ECO:0000259" key="1">
    <source>
        <dbReference type="PROSITE" id="PS50943"/>
    </source>
</evidence>
<dbReference type="Pfam" id="PF01381">
    <property type="entry name" value="HTH_3"/>
    <property type="match status" value="1"/>
</dbReference>
<gene>
    <name evidence="2" type="ORF">MNBD_GAMMA13-104</name>
</gene>
<name>A0A3B0YFQ1_9ZZZZ</name>
<organism evidence="2">
    <name type="scientific">hydrothermal vent metagenome</name>
    <dbReference type="NCBI Taxonomy" id="652676"/>
    <lineage>
        <taxon>unclassified sequences</taxon>
        <taxon>metagenomes</taxon>
        <taxon>ecological metagenomes</taxon>
    </lineage>
</organism>
<feature type="non-terminal residue" evidence="2">
    <location>
        <position position="74"/>
    </location>
</feature>
<dbReference type="SUPFAM" id="SSF47413">
    <property type="entry name" value="lambda repressor-like DNA-binding domains"/>
    <property type="match status" value="1"/>
</dbReference>
<dbReference type="PROSITE" id="PS50943">
    <property type="entry name" value="HTH_CROC1"/>
    <property type="match status" value="1"/>
</dbReference>
<feature type="domain" description="HTH cro/C1-type" evidence="1">
    <location>
        <begin position="23"/>
        <end position="55"/>
    </location>
</feature>
<protein>
    <recommendedName>
        <fullName evidence="1">HTH cro/C1-type domain-containing protein</fullName>
    </recommendedName>
</protein>
<reference evidence="2" key="1">
    <citation type="submission" date="2018-06" db="EMBL/GenBank/DDBJ databases">
        <authorList>
            <person name="Zhirakovskaya E."/>
        </authorList>
    </citation>
    <scope>NUCLEOTIDE SEQUENCE</scope>
</reference>
<dbReference type="AlphaFoldDB" id="A0A3B0YFQ1"/>
<accession>A0A3B0YFQ1</accession>
<dbReference type="CDD" id="cd00093">
    <property type="entry name" value="HTH_XRE"/>
    <property type="match status" value="1"/>
</dbReference>
<evidence type="ECO:0000313" key="2">
    <source>
        <dbReference type="EMBL" id="VAW74477.1"/>
    </source>
</evidence>
<sequence length="74" mass="7857">MTKESLPLSSSTLSVLKTLGAMIKAARLERGMRQAELSQRLGVSRYTVIALEKGEPKVGVGTVFEAATIVGIPL</sequence>
<proteinExistence type="predicted"/>
<dbReference type="GO" id="GO:0003677">
    <property type="term" value="F:DNA binding"/>
    <property type="evidence" value="ECO:0007669"/>
    <property type="project" value="InterPro"/>
</dbReference>
<dbReference type="InterPro" id="IPR001387">
    <property type="entry name" value="Cro/C1-type_HTH"/>
</dbReference>
<dbReference type="InterPro" id="IPR010982">
    <property type="entry name" value="Lambda_DNA-bd_dom_sf"/>
</dbReference>
<dbReference type="Gene3D" id="1.10.260.40">
    <property type="entry name" value="lambda repressor-like DNA-binding domains"/>
    <property type="match status" value="1"/>
</dbReference>
<dbReference type="SMART" id="SM00530">
    <property type="entry name" value="HTH_XRE"/>
    <property type="match status" value="1"/>
</dbReference>
<dbReference type="EMBL" id="UOFK01000059">
    <property type="protein sequence ID" value="VAW74477.1"/>
    <property type="molecule type" value="Genomic_DNA"/>
</dbReference>